<dbReference type="EMBL" id="MFBA01000012">
    <property type="protein sequence ID" value="OGD85852.1"/>
    <property type="molecule type" value="Genomic_DNA"/>
</dbReference>
<proteinExistence type="predicted"/>
<accession>A0A1F5G1T9</accession>
<protein>
    <submittedName>
        <fullName evidence="1">Uncharacterized protein</fullName>
    </submittedName>
</protein>
<name>A0A1F5G1T9_9BACT</name>
<organism evidence="1 2">
    <name type="scientific">Candidatus Curtissbacteria bacterium RIFCSPHIGHO2_01_FULL_41_13</name>
    <dbReference type="NCBI Taxonomy" id="1797745"/>
    <lineage>
        <taxon>Bacteria</taxon>
        <taxon>Candidatus Curtissiibacteriota</taxon>
    </lineage>
</organism>
<gene>
    <name evidence="1" type="ORF">A2696_03535</name>
</gene>
<comment type="caution">
    <text evidence="1">The sequence shown here is derived from an EMBL/GenBank/DDBJ whole genome shotgun (WGS) entry which is preliminary data.</text>
</comment>
<reference evidence="1 2" key="1">
    <citation type="journal article" date="2016" name="Nat. Commun.">
        <title>Thousands of microbial genomes shed light on interconnected biogeochemical processes in an aquifer system.</title>
        <authorList>
            <person name="Anantharaman K."/>
            <person name="Brown C.T."/>
            <person name="Hug L.A."/>
            <person name="Sharon I."/>
            <person name="Castelle C.J."/>
            <person name="Probst A.J."/>
            <person name="Thomas B.C."/>
            <person name="Singh A."/>
            <person name="Wilkins M.J."/>
            <person name="Karaoz U."/>
            <person name="Brodie E.L."/>
            <person name="Williams K.H."/>
            <person name="Hubbard S.S."/>
            <person name="Banfield J.F."/>
        </authorList>
    </citation>
    <scope>NUCLEOTIDE SEQUENCE [LARGE SCALE GENOMIC DNA]</scope>
</reference>
<sequence>MPALAECEIFNTWTKESRRFQLHPTQEEQVKCLPPAGMNIYFGQTAEAVFVTFSGVLKFTRVSKSQGPGQEPQPIDEIEPAVVTGKEVLTVESTFHNEILRVRLVNGDENPSPAESSGQFSPTI</sequence>
<evidence type="ECO:0000313" key="1">
    <source>
        <dbReference type="EMBL" id="OGD85852.1"/>
    </source>
</evidence>
<dbReference type="AlphaFoldDB" id="A0A1F5G1T9"/>
<evidence type="ECO:0000313" key="2">
    <source>
        <dbReference type="Proteomes" id="UP000177069"/>
    </source>
</evidence>
<dbReference type="Proteomes" id="UP000177069">
    <property type="component" value="Unassembled WGS sequence"/>
</dbReference>